<dbReference type="CDD" id="cd21117">
    <property type="entry name" value="Twitch_MoaA"/>
    <property type="match status" value="1"/>
</dbReference>
<dbReference type="Pfam" id="PF06463">
    <property type="entry name" value="Mob_synth_C"/>
    <property type="match status" value="1"/>
</dbReference>
<evidence type="ECO:0000313" key="4">
    <source>
        <dbReference type="Proteomes" id="UP000179266"/>
    </source>
</evidence>
<dbReference type="SUPFAM" id="SSF102114">
    <property type="entry name" value="Radical SAM enzymes"/>
    <property type="match status" value="1"/>
</dbReference>
<dbReference type="PANTHER" id="PTHR22960:SF0">
    <property type="entry name" value="MOLYBDENUM COFACTOR BIOSYNTHESIS PROTEIN 1"/>
    <property type="match status" value="1"/>
</dbReference>
<dbReference type="Gene3D" id="3.20.20.70">
    <property type="entry name" value="Aldolase class I"/>
    <property type="match status" value="1"/>
</dbReference>
<dbReference type="EMBL" id="MGDD01000219">
    <property type="protein sequence ID" value="OGL44538.1"/>
    <property type="molecule type" value="Genomic_DNA"/>
</dbReference>
<dbReference type="InterPro" id="IPR013785">
    <property type="entry name" value="Aldolase_TIM"/>
</dbReference>
<evidence type="ECO:0000313" key="3">
    <source>
        <dbReference type="EMBL" id="OGL44538.1"/>
    </source>
</evidence>
<dbReference type="GO" id="GO:0061799">
    <property type="term" value="F:cyclic pyranopterin monophosphate synthase activity"/>
    <property type="evidence" value="ECO:0007669"/>
    <property type="project" value="TreeGrafter"/>
</dbReference>
<name>A0A1F7RTX0_9BACT</name>
<dbReference type="Proteomes" id="UP000179266">
    <property type="component" value="Unassembled WGS sequence"/>
</dbReference>
<dbReference type="InterPro" id="IPR058240">
    <property type="entry name" value="rSAM_sf"/>
</dbReference>
<evidence type="ECO:0000256" key="1">
    <source>
        <dbReference type="ARBA" id="ARBA00023150"/>
    </source>
</evidence>
<dbReference type="InterPro" id="IPR010505">
    <property type="entry name" value="MoaA_twitch"/>
</dbReference>
<evidence type="ECO:0000259" key="2">
    <source>
        <dbReference type="Pfam" id="PF06463"/>
    </source>
</evidence>
<organism evidence="3 4">
    <name type="scientific">Candidatus Schekmanbacteria bacterium RBG_13_48_7</name>
    <dbReference type="NCBI Taxonomy" id="1817878"/>
    <lineage>
        <taxon>Bacteria</taxon>
        <taxon>Candidatus Schekmaniibacteriota</taxon>
    </lineage>
</organism>
<feature type="domain" description="Molybdenum cofactor biosynthesis protein A-like twitch" evidence="2">
    <location>
        <begin position="10"/>
        <end position="89"/>
    </location>
</feature>
<keyword evidence="1" id="KW-0501">Molybdenum cofactor biosynthesis</keyword>
<gene>
    <name evidence="3" type="ORF">A2161_05850</name>
</gene>
<dbReference type="PANTHER" id="PTHR22960">
    <property type="entry name" value="MOLYBDOPTERIN COFACTOR SYNTHESIS PROTEIN A"/>
    <property type="match status" value="1"/>
</dbReference>
<sequence>MGKLIPLEIDTPSSPAKYYQWEYSGQVLGFISPMTNKFCACCNRLRLTSDGKIKLCLFSNISYDLRELIRNNRCDEIIEMLKSLITKKMINENCNGIATFTQSLHMNQIGG</sequence>
<dbReference type="AlphaFoldDB" id="A0A1F7RTX0"/>
<protein>
    <recommendedName>
        <fullName evidence="2">Molybdenum cofactor biosynthesis protein A-like twitch domain-containing protein</fullName>
    </recommendedName>
</protein>
<comment type="caution">
    <text evidence="3">The sequence shown here is derived from an EMBL/GenBank/DDBJ whole genome shotgun (WGS) entry which is preliminary data.</text>
</comment>
<accession>A0A1F7RTX0</accession>
<dbReference type="GO" id="GO:0061798">
    <property type="term" value="F:GTP 3',8'-cyclase activity"/>
    <property type="evidence" value="ECO:0007669"/>
    <property type="project" value="TreeGrafter"/>
</dbReference>
<proteinExistence type="predicted"/>
<dbReference type="InterPro" id="IPR050105">
    <property type="entry name" value="MoCo_biosynth_MoaA/MoaC"/>
</dbReference>
<dbReference type="GO" id="GO:0051539">
    <property type="term" value="F:4 iron, 4 sulfur cluster binding"/>
    <property type="evidence" value="ECO:0007669"/>
    <property type="project" value="UniProtKB-KW"/>
</dbReference>
<dbReference type="GO" id="GO:0006777">
    <property type="term" value="P:Mo-molybdopterin cofactor biosynthetic process"/>
    <property type="evidence" value="ECO:0007669"/>
    <property type="project" value="UniProtKB-KW"/>
</dbReference>
<reference evidence="3 4" key="1">
    <citation type="journal article" date="2016" name="Nat. Commun.">
        <title>Thousands of microbial genomes shed light on interconnected biogeochemical processes in an aquifer system.</title>
        <authorList>
            <person name="Anantharaman K."/>
            <person name="Brown C.T."/>
            <person name="Hug L.A."/>
            <person name="Sharon I."/>
            <person name="Castelle C.J."/>
            <person name="Probst A.J."/>
            <person name="Thomas B.C."/>
            <person name="Singh A."/>
            <person name="Wilkins M.J."/>
            <person name="Karaoz U."/>
            <person name="Brodie E.L."/>
            <person name="Williams K.H."/>
            <person name="Hubbard S.S."/>
            <person name="Banfield J.F."/>
        </authorList>
    </citation>
    <scope>NUCLEOTIDE SEQUENCE [LARGE SCALE GENOMIC DNA]</scope>
</reference>